<dbReference type="InterPro" id="IPR036388">
    <property type="entry name" value="WH-like_DNA-bd_sf"/>
</dbReference>
<gene>
    <name evidence="1" type="ORF">GP475_09505</name>
</gene>
<dbReference type="InterPro" id="IPR000524">
    <property type="entry name" value="Tscrpt_reg_HTH_GntR"/>
</dbReference>
<keyword evidence="2" id="KW-1185">Reference proteome</keyword>
<dbReference type="Pfam" id="PF07729">
    <property type="entry name" value="FCD"/>
    <property type="match status" value="1"/>
</dbReference>
<dbReference type="InterPro" id="IPR008920">
    <property type="entry name" value="TF_FadR/GntR_C"/>
</dbReference>
<dbReference type="SUPFAM" id="SSF46785">
    <property type="entry name" value="Winged helix' DNA-binding domain"/>
    <property type="match status" value="1"/>
</dbReference>
<dbReference type="SUPFAM" id="SSF48008">
    <property type="entry name" value="GntR ligand-binding domain-like"/>
    <property type="match status" value="1"/>
</dbReference>
<dbReference type="RefSeq" id="WP_187974160.1">
    <property type="nucleotide sequence ID" value="NZ_CP046884.1"/>
</dbReference>
<proteinExistence type="predicted"/>
<dbReference type="InterPro" id="IPR036390">
    <property type="entry name" value="WH_DNA-bd_sf"/>
</dbReference>
<evidence type="ECO:0000313" key="1">
    <source>
        <dbReference type="EMBL" id="QNQ90851.1"/>
    </source>
</evidence>
<dbReference type="KEGG" id="cpoy:GP475_09505"/>
<dbReference type="PANTHER" id="PTHR43537">
    <property type="entry name" value="TRANSCRIPTIONAL REGULATOR, GNTR FAMILY"/>
    <property type="match status" value="1"/>
</dbReference>
<name>A0A7H0SQM6_9CORY</name>
<dbReference type="Proteomes" id="UP000516320">
    <property type="component" value="Chromosome"/>
</dbReference>
<dbReference type="SMART" id="SM00345">
    <property type="entry name" value="HTH_GNTR"/>
    <property type="match status" value="1"/>
</dbReference>
<dbReference type="Pfam" id="PF00392">
    <property type="entry name" value="GntR"/>
    <property type="match status" value="1"/>
</dbReference>
<accession>A0A7H0SQM6</accession>
<organism evidence="1 2">
    <name type="scientific">Corynebacterium poyangense</name>
    <dbReference type="NCBI Taxonomy" id="2684405"/>
    <lineage>
        <taxon>Bacteria</taxon>
        <taxon>Bacillati</taxon>
        <taxon>Actinomycetota</taxon>
        <taxon>Actinomycetes</taxon>
        <taxon>Mycobacteriales</taxon>
        <taxon>Corynebacteriaceae</taxon>
        <taxon>Corynebacterium</taxon>
    </lineage>
</organism>
<dbReference type="EMBL" id="CP046884">
    <property type="protein sequence ID" value="QNQ90851.1"/>
    <property type="molecule type" value="Genomic_DNA"/>
</dbReference>
<dbReference type="Gene3D" id="1.10.10.10">
    <property type="entry name" value="Winged helix-like DNA-binding domain superfamily/Winged helix DNA-binding domain"/>
    <property type="match status" value="1"/>
</dbReference>
<dbReference type="AlphaFoldDB" id="A0A7H0SQM6"/>
<dbReference type="PANTHER" id="PTHR43537:SF45">
    <property type="entry name" value="GNTR FAMILY REGULATORY PROTEIN"/>
    <property type="match status" value="1"/>
</dbReference>
<dbReference type="PROSITE" id="PS50949">
    <property type="entry name" value="HTH_GNTR"/>
    <property type="match status" value="1"/>
</dbReference>
<dbReference type="SMART" id="SM00895">
    <property type="entry name" value="FCD"/>
    <property type="match status" value="1"/>
</dbReference>
<dbReference type="CDD" id="cd07377">
    <property type="entry name" value="WHTH_GntR"/>
    <property type="match status" value="1"/>
</dbReference>
<evidence type="ECO:0000313" key="2">
    <source>
        <dbReference type="Proteomes" id="UP000516320"/>
    </source>
</evidence>
<dbReference type="Gene3D" id="1.20.120.530">
    <property type="entry name" value="GntR ligand-binding domain-like"/>
    <property type="match status" value="1"/>
</dbReference>
<protein>
    <submittedName>
        <fullName evidence="1">FCD domain-containing protein</fullName>
    </submittedName>
</protein>
<sequence>MKVVEDVTVEPRKWATPISINPSRRPSLKEDSEQLIRRLLVSGDMRPGQLYSANSLASQLGISNSPVREAMLSLSAEGLLEPVRNRGFRVVEMTPKDRQEVYDLRRLIEVEAVRRAASRHLTKDEANTLTELAHHALDLLPDTPGGDLIPYLDADNDFHCYLVGLIGNTRWSDMVRILRDQSRINGAYRHLGHQERDRASAEEHIDIAHAVIRGDAVLAADLMVRHLDYARPQS</sequence>
<reference evidence="1 2" key="1">
    <citation type="submission" date="2019-12" db="EMBL/GenBank/DDBJ databases">
        <title>Corynebacterium sp. nov., isolated from feces of the Anser Albifrons in China.</title>
        <authorList>
            <person name="Liu Q."/>
        </authorList>
    </citation>
    <scope>NUCLEOTIDE SEQUENCE [LARGE SCALE GENOMIC DNA]</scope>
    <source>
        <strain evidence="1 2">4H37-19</strain>
    </source>
</reference>
<dbReference type="InterPro" id="IPR011711">
    <property type="entry name" value="GntR_C"/>
</dbReference>
<dbReference type="GO" id="GO:0003700">
    <property type="term" value="F:DNA-binding transcription factor activity"/>
    <property type="evidence" value="ECO:0007669"/>
    <property type="project" value="InterPro"/>
</dbReference>